<dbReference type="Pfam" id="PF21006">
    <property type="entry name" value="NHase_beta_N"/>
    <property type="match status" value="1"/>
</dbReference>
<evidence type="ECO:0000313" key="3">
    <source>
        <dbReference type="EMBL" id="PZA11985.1"/>
    </source>
</evidence>
<dbReference type="InterPro" id="IPR042262">
    <property type="entry name" value="CN_hydtase_beta_C"/>
</dbReference>
<gene>
    <name evidence="3" type="ORF">DNX69_08110</name>
</gene>
<dbReference type="InterPro" id="IPR049054">
    <property type="entry name" value="CN_hydtase_beta-like_N"/>
</dbReference>
<evidence type="ECO:0000256" key="1">
    <source>
        <dbReference type="SAM" id="MobiDB-lite"/>
    </source>
</evidence>
<dbReference type="OrthoDB" id="9811616at2"/>
<dbReference type="AlphaFoldDB" id="A0A323UGQ0"/>
<organism evidence="3 4">
    <name type="scientific">Rhodopseudomonas palustris</name>
    <dbReference type="NCBI Taxonomy" id="1076"/>
    <lineage>
        <taxon>Bacteria</taxon>
        <taxon>Pseudomonadati</taxon>
        <taxon>Pseudomonadota</taxon>
        <taxon>Alphaproteobacteria</taxon>
        <taxon>Hyphomicrobiales</taxon>
        <taxon>Nitrobacteraceae</taxon>
        <taxon>Rhodopseudomonas</taxon>
    </lineage>
</organism>
<dbReference type="InterPro" id="IPR023808">
    <property type="entry name" value="Nitrile_Hydratase_acc_put"/>
</dbReference>
<reference evidence="3 4" key="1">
    <citation type="submission" date="2018-06" db="EMBL/GenBank/DDBJ databases">
        <title>Draft Whole-Genome Sequence of the purple photosynthetic bacterium Rhodospeudomonas palustris XCP.</title>
        <authorList>
            <person name="Rayyan A."/>
            <person name="Meyer T.E."/>
            <person name="Kyndt J.A."/>
        </authorList>
    </citation>
    <scope>NUCLEOTIDE SEQUENCE [LARGE SCALE GENOMIC DNA]</scope>
    <source>
        <strain evidence="3 4">XCP</strain>
    </source>
</reference>
<dbReference type="Proteomes" id="UP000248134">
    <property type="component" value="Unassembled WGS sequence"/>
</dbReference>
<dbReference type="EMBL" id="QKQS01000013">
    <property type="protein sequence ID" value="PZA11985.1"/>
    <property type="molecule type" value="Genomic_DNA"/>
</dbReference>
<protein>
    <submittedName>
        <fullName evidence="3">Nitrile hydratase accessory protein</fullName>
    </submittedName>
</protein>
<evidence type="ECO:0000259" key="2">
    <source>
        <dbReference type="Pfam" id="PF21006"/>
    </source>
</evidence>
<accession>A0A323UGQ0</accession>
<dbReference type="SUPFAM" id="SSF50090">
    <property type="entry name" value="Electron transport accessory proteins"/>
    <property type="match status" value="1"/>
</dbReference>
<comment type="caution">
    <text evidence="3">The sequence shown here is derived from an EMBL/GenBank/DDBJ whole genome shotgun (WGS) entry which is preliminary data.</text>
</comment>
<dbReference type="RefSeq" id="WP_110785509.1">
    <property type="nucleotide sequence ID" value="NZ_QKQS01000013.1"/>
</dbReference>
<feature type="region of interest" description="Disordered" evidence="1">
    <location>
        <begin position="107"/>
        <end position="140"/>
    </location>
</feature>
<sequence>MSGQSEAAAIAARSVPGLPRDDDGPVFREPWEAHAFAMAVTLHGRGLFTWPEWAAALAAEIRRAQAAGDPDCGDTYYRHWLATLEQIIAAKGVASLDTQRRYRDAWDQAADRTPHGLPIELRSDDFAQPKPFSAVESPPR</sequence>
<dbReference type="NCBIfam" id="TIGR03889">
    <property type="entry name" value="nitrile_acc"/>
    <property type="match status" value="1"/>
</dbReference>
<name>A0A323UGQ0_RHOPL</name>
<dbReference type="InterPro" id="IPR008990">
    <property type="entry name" value="Elect_transpt_acc-like_dom_sf"/>
</dbReference>
<feature type="domain" description="Nitrile hydratase beta subunit-like N-terminal" evidence="2">
    <location>
        <begin position="22"/>
        <end position="98"/>
    </location>
</feature>
<proteinExistence type="predicted"/>
<evidence type="ECO:0000313" key="4">
    <source>
        <dbReference type="Proteomes" id="UP000248134"/>
    </source>
</evidence>
<dbReference type="Gene3D" id="1.10.472.20">
    <property type="entry name" value="Nitrile hydratase, beta subunit"/>
    <property type="match status" value="1"/>
</dbReference>